<dbReference type="NCBIfam" id="TIGR03696">
    <property type="entry name" value="Rhs_assc_core"/>
    <property type="match status" value="1"/>
</dbReference>
<dbReference type="InterPro" id="IPR006530">
    <property type="entry name" value="YD"/>
</dbReference>
<feature type="transmembrane region" description="Helical" evidence="2">
    <location>
        <begin position="23"/>
        <end position="45"/>
    </location>
</feature>
<gene>
    <name evidence="5" type="ORF">SAMN04490191_1148</name>
</gene>
<evidence type="ECO:0000259" key="3">
    <source>
        <dbReference type="Pfam" id="PF20148"/>
    </source>
</evidence>
<feature type="domain" description="Teneurin-like YD-shell" evidence="4">
    <location>
        <begin position="1013"/>
        <end position="1318"/>
    </location>
</feature>
<dbReference type="InterPro" id="IPR008727">
    <property type="entry name" value="PAAR_motif"/>
</dbReference>
<dbReference type="Gene3D" id="2.60.200.60">
    <property type="match status" value="1"/>
</dbReference>
<dbReference type="Pfam" id="PF25023">
    <property type="entry name" value="TEN_YD-shell"/>
    <property type="match status" value="3"/>
</dbReference>
<evidence type="ECO:0000313" key="6">
    <source>
        <dbReference type="Proteomes" id="UP000182814"/>
    </source>
</evidence>
<dbReference type="NCBIfam" id="TIGR01643">
    <property type="entry name" value="YD_repeat_2x"/>
    <property type="match status" value="10"/>
</dbReference>
<dbReference type="EMBL" id="LT629746">
    <property type="protein sequence ID" value="SDS29967.1"/>
    <property type="molecule type" value="Genomic_DNA"/>
</dbReference>
<evidence type="ECO:0000256" key="2">
    <source>
        <dbReference type="SAM" id="Phobius"/>
    </source>
</evidence>
<dbReference type="Gene3D" id="2.180.10.10">
    <property type="entry name" value="RHS repeat-associated core"/>
    <property type="match status" value="3"/>
</dbReference>
<proteinExistence type="predicted"/>
<dbReference type="CDD" id="cd14742">
    <property type="entry name" value="PAAR_RHS"/>
    <property type="match status" value="1"/>
</dbReference>
<evidence type="ECO:0000313" key="5">
    <source>
        <dbReference type="EMBL" id="SDS29967.1"/>
    </source>
</evidence>
<evidence type="ECO:0000256" key="1">
    <source>
        <dbReference type="ARBA" id="ARBA00022737"/>
    </source>
</evidence>
<dbReference type="Pfam" id="PF20148">
    <property type="entry name" value="DUF6531"/>
    <property type="match status" value="1"/>
</dbReference>
<feature type="domain" description="Teneurin-like YD-shell" evidence="4">
    <location>
        <begin position="561"/>
        <end position="701"/>
    </location>
</feature>
<dbReference type="RefSeq" id="WP_080772076.1">
    <property type="nucleotide sequence ID" value="NZ_JABTYG010000002.1"/>
</dbReference>
<organism evidence="5 6">
    <name type="scientific">Pseudomonas lini</name>
    <dbReference type="NCBI Taxonomy" id="163011"/>
    <lineage>
        <taxon>Bacteria</taxon>
        <taxon>Pseudomonadati</taxon>
        <taxon>Pseudomonadota</taxon>
        <taxon>Gammaproteobacteria</taxon>
        <taxon>Pseudomonadales</taxon>
        <taxon>Pseudomonadaceae</taxon>
        <taxon>Pseudomonas</taxon>
    </lineage>
</organism>
<feature type="transmembrane region" description="Helical" evidence="2">
    <location>
        <begin position="52"/>
        <end position="74"/>
    </location>
</feature>
<dbReference type="InterPro" id="IPR056823">
    <property type="entry name" value="TEN-like_YD-shell"/>
</dbReference>
<dbReference type="InterPro" id="IPR045351">
    <property type="entry name" value="DUF6531"/>
</dbReference>
<keyword evidence="2" id="KW-0812">Transmembrane</keyword>
<dbReference type="Pfam" id="PF05488">
    <property type="entry name" value="PAAR_motif"/>
    <property type="match status" value="1"/>
</dbReference>
<accession>A0A1H1R2H6</accession>
<keyword evidence="2" id="KW-1133">Transmembrane helix</keyword>
<dbReference type="InterPro" id="IPR050708">
    <property type="entry name" value="T6SS_VgrG/RHS"/>
</dbReference>
<feature type="domain" description="Teneurin-like YD-shell" evidence="4">
    <location>
        <begin position="725"/>
        <end position="862"/>
    </location>
</feature>
<sequence length="1492" mass="166134">MSDALWAARLGDALTHTSMMADILGGVLEVAANVAITALATAAVAAAAGITLATAGIGGCILCAVVGLVVGMAMSKTGADKGLSKMCEDLANAIFPPTIQANIAVGSPNTLINSIPAARAAGIAPAKLEASGTLELEPPPEDASAPEPGFLDIAEGFFSQLWRPTVASPAPGVVPRMTDFIACTRHPPMPPQLLAEGSEKVTINGQPAVRSGDRSMCDATVVSSGLISPNVTIGGGTVVVQEIRSGKTPGVGLAIEALMLLKGAKGKTLSNLPCLLLGAVGSYAVSQAMGAAANAAVGSPNPVHAALGAKVLGADNELDFVLPGHLPIGWQRFYNSRDDRRDGLFGAGWSVPYEISVQVQPHPDGGEQLIYTDEQGRRIEIGSLPPGSAMFSSGEGLGFRRHRNGQLLIDSEDGLYRLFDPTPGTPSLLRLSQLGDRNDNRIYLDYDETGRISRLRDTFDLVRVELIYDKQWPRRVRQIERLYADQRREVLTSYTYDPQGDLAEAQDAGGQVQRRFVYDENRRMVEHQLPTGLRCFYQWALLEDTEWRVVRHWTDEGDEYQFHYDLQAGITTITDSLQRTSTRKWNRQHQITEYTDNLGLTWQFEWNDERQLLNATDPAGGRYEYSYDESGNLTETLDPAGRRESIAWLEHWALPLTQVDKGGNCWQFLYDSRGNCIKETDPLGHATQYRYDAHGQAVEIIDAIGKSKKLRWNTLGQLVEHIDCSNQPTRFSYDNRGYLQTTTNALGEHTHYRYDIRGRLIERQLPDGRTEHFQRDAIGQLIGYKDPAGHLISYQHNRRGQVSQRRDAHGRAVQFSYDRFGRLQALINENNERYRFEWDAGNRLSAQYNLDGSAHRYIYDSLSQVALAETTPAPSNDPLSQESVGSIVHRMERDPVGRLLRKITEDGRTEYAYDAAGKIAGIVFIDHQGNEQKLAFAYDAMGHLIEEHCSGASLHHRYDELGNLIQTLLPDGRWVNRLYYGSGHLHQLNLDGQVISDFERDRLHREVLRTQGQITTRSEYGQNGRLRTRTHRPTGQPSQLPASAQQHFDYDASDNLIERIEQQPAGQLRQLLHYDASGRIVASQNGTQGQSETFAYDAAANLLDGPPSGSGLVKHNKLLTYQDKRYRYDAFGRLIEKRSVSRGTQHFRYDAESRLIEVRNRQGTAETVVTMAYDPLGRRVEKTECSGDGHLLGKTRFSWDALQLLQEHRNELTSLYLYVDNSYEPLARVDGTGPQQKFRYYHNDLNGLPERLVEADGQPIWQARYRTWGDTFEEIREAHYIEEQNLRYQGQYLDRETGLHYNTFRFYDPQIGRFITPDPLGLVGGINLYCYAPNPFTWMDPLGLATDAGTTTFYHAGDIQGPIDPSKGRGGLDFDPAGKGGFYVTTDKAQAVEWAAMRDHPTITQFDVPNSELAKLNIKTFDSPNGEWGEFVTKGRQGTLDHSHDAVSGPMLRNSTPVKFKGATPKPKGSQFAIYSKKAAALFDRFKIKGCS</sequence>
<dbReference type="InterPro" id="IPR025051">
    <property type="entry name" value="DUF3990"/>
</dbReference>
<dbReference type="PRINTS" id="PR00394">
    <property type="entry name" value="RHSPROTEIN"/>
</dbReference>
<reference evidence="6" key="1">
    <citation type="submission" date="2016-10" db="EMBL/GenBank/DDBJ databases">
        <authorList>
            <person name="Varghese N."/>
            <person name="Submissions S."/>
        </authorList>
    </citation>
    <scope>NUCLEOTIDE SEQUENCE [LARGE SCALE GENOMIC DNA]</scope>
    <source>
        <strain evidence="6">BS3782</strain>
    </source>
</reference>
<dbReference type="InterPro" id="IPR022385">
    <property type="entry name" value="Rhs_assc_core"/>
</dbReference>
<name>A0A1H1R2H6_9PSED</name>
<feature type="domain" description="DUF6531" evidence="3">
    <location>
        <begin position="301"/>
        <end position="379"/>
    </location>
</feature>
<keyword evidence="2" id="KW-0472">Membrane</keyword>
<dbReference type="PANTHER" id="PTHR32305">
    <property type="match status" value="1"/>
</dbReference>
<dbReference type="PANTHER" id="PTHR32305:SF15">
    <property type="entry name" value="PROTEIN RHSA-RELATED"/>
    <property type="match status" value="1"/>
</dbReference>
<keyword evidence="1" id="KW-0677">Repeat</keyword>
<dbReference type="Pfam" id="PF13151">
    <property type="entry name" value="DUF3990"/>
    <property type="match status" value="1"/>
</dbReference>
<dbReference type="Proteomes" id="UP000182814">
    <property type="component" value="Chromosome I"/>
</dbReference>
<keyword evidence="6" id="KW-1185">Reference proteome</keyword>
<evidence type="ECO:0000259" key="4">
    <source>
        <dbReference type="Pfam" id="PF25023"/>
    </source>
</evidence>
<protein>
    <submittedName>
        <fullName evidence="5">RHS repeat-associated core domain-containing protein</fullName>
    </submittedName>
</protein>